<feature type="region of interest" description="Disordered" evidence="1">
    <location>
        <begin position="1"/>
        <end position="23"/>
    </location>
</feature>
<reference evidence="2" key="1">
    <citation type="journal article" date="2015" name="Nature">
        <title>Complex archaea that bridge the gap between prokaryotes and eukaryotes.</title>
        <authorList>
            <person name="Spang A."/>
            <person name="Saw J.H."/>
            <person name="Jorgensen S.L."/>
            <person name="Zaremba-Niedzwiedzka K."/>
            <person name="Martijn J."/>
            <person name="Lind A.E."/>
            <person name="van Eijk R."/>
            <person name="Schleper C."/>
            <person name="Guy L."/>
            <person name="Ettema T.J."/>
        </authorList>
    </citation>
    <scope>NUCLEOTIDE SEQUENCE</scope>
</reference>
<sequence>MERQKTQSYCIQWENDRGQTHTGPELRRKTFEEAQELSGRMNSNPEFHNQSHSVVISKEHTPRSASDDNNRGVTPVYLLKRSKHGRPKMETSA</sequence>
<evidence type="ECO:0000313" key="2">
    <source>
        <dbReference type="EMBL" id="KKL80780.1"/>
    </source>
</evidence>
<comment type="caution">
    <text evidence="2">The sequence shown here is derived from an EMBL/GenBank/DDBJ whole genome shotgun (WGS) entry which is preliminary data.</text>
</comment>
<gene>
    <name evidence="2" type="ORF">LCGC14_2001300</name>
</gene>
<accession>A0A0F9HGL2</accession>
<feature type="compositionally biased region" description="Basic and acidic residues" evidence="1">
    <location>
        <begin position="14"/>
        <end position="23"/>
    </location>
</feature>
<proteinExistence type="predicted"/>
<evidence type="ECO:0000256" key="1">
    <source>
        <dbReference type="SAM" id="MobiDB-lite"/>
    </source>
</evidence>
<protein>
    <submittedName>
        <fullName evidence="2">Uncharacterized protein</fullName>
    </submittedName>
</protein>
<name>A0A0F9HGL2_9ZZZZ</name>
<dbReference type="EMBL" id="LAZR01022756">
    <property type="protein sequence ID" value="KKL80780.1"/>
    <property type="molecule type" value="Genomic_DNA"/>
</dbReference>
<feature type="region of interest" description="Disordered" evidence="1">
    <location>
        <begin position="58"/>
        <end position="93"/>
    </location>
</feature>
<feature type="compositionally biased region" description="Basic and acidic residues" evidence="1">
    <location>
        <begin position="58"/>
        <end position="70"/>
    </location>
</feature>
<organism evidence="2">
    <name type="scientific">marine sediment metagenome</name>
    <dbReference type="NCBI Taxonomy" id="412755"/>
    <lineage>
        <taxon>unclassified sequences</taxon>
        <taxon>metagenomes</taxon>
        <taxon>ecological metagenomes</taxon>
    </lineage>
</organism>
<feature type="compositionally biased region" description="Polar residues" evidence="1">
    <location>
        <begin position="1"/>
        <end position="10"/>
    </location>
</feature>
<dbReference type="AlphaFoldDB" id="A0A0F9HGL2"/>